<reference evidence="2 3" key="1">
    <citation type="submission" date="2023-06" db="EMBL/GenBank/DDBJ databases">
        <authorList>
            <person name="Oyuntsetseg B."/>
            <person name="Kim S.B."/>
        </authorList>
    </citation>
    <scope>NUCLEOTIDE SEQUENCE [LARGE SCALE GENOMIC DNA]</scope>
    <source>
        <strain evidence="2 3">2-15</strain>
    </source>
</reference>
<sequence>MAIPGSRHGAELALLRAWSREIDAEPYAEGLQLERLKARWSECPALLALPTLADEQSPPARQATQGVAFSTDHGSSRLLMKNSARSSGAGTPRVECEPAASSAPAEEAGMATLGSRGNRAR</sequence>
<gene>
    <name evidence="2" type="ORF">QRX50_36515</name>
</gene>
<protein>
    <submittedName>
        <fullName evidence="2">Uncharacterized protein</fullName>
    </submittedName>
</protein>
<accession>A0A9Y2IBJ8</accession>
<evidence type="ECO:0000256" key="1">
    <source>
        <dbReference type="SAM" id="MobiDB-lite"/>
    </source>
</evidence>
<dbReference type="EMBL" id="CP127294">
    <property type="protein sequence ID" value="WIX76889.1"/>
    <property type="molecule type" value="Genomic_DNA"/>
</dbReference>
<feature type="region of interest" description="Disordered" evidence="1">
    <location>
        <begin position="53"/>
        <end position="121"/>
    </location>
</feature>
<evidence type="ECO:0000313" key="3">
    <source>
        <dbReference type="Proteomes" id="UP001236014"/>
    </source>
</evidence>
<organism evidence="2 3">
    <name type="scientific">Amycolatopsis carbonis</name>
    <dbReference type="NCBI Taxonomy" id="715471"/>
    <lineage>
        <taxon>Bacteria</taxon>
        <taxon>Bacillati</taxon>
        <taxon>Actinomycetota</taxon>
        <taxon>Actinomycetes</taxon>
        <taxon>Pseudonocardiales</taxon>
        <taxon>Pseudonocardiaceae</taxon>
        <taxon>Amycolatopsis</taxon>
    </lineage>
</organism>
<feature type="compositionally biased region" description="Low complexity" evidence="1">
    <location>
        <begin position="97"/>
        <end position="108"/>
    </location>
</feature>
<dbReference type="KEGG" id="acab:QRX50_36515"/>
<evidence type="ECO:0000313" key="2">
    <source>
        <dbReference type="EMBL" id="WIX76889.1"/>
    </source>
</evidence>
<name>A0A9Y2IBJ8_9PSEU</name>
<dbReference type="AlphaFoldDB" id="A0A9Y2IBJ8"/>
<keyword evidence="3" id="KW-1185">Reference proteome</keyword>
<dbReference type="Proteomes" id="UP001236014">
    <property type="component" value="Chromosome"/>
</dbReference>
<dbReference type="RefSeq" id="WP_285967636.1">
    <property type="nucleotide sequence ID" value="NZ_CP127294.1"/>
</dbReference>
<proteinExistence type="predicted"/>